<dbReference type="EMBL" id="MT631577">
    <property type="protein sequence ID" value="QNO54389.1"/>
    <property type="molecule type" value="Genomic_DNA"/>
</dbReference>
<gene>
    <name evidence="2" type="ORF">NMFEFIAP_00015</name>
</gene>
<feature type="region of interest" description="Disordered" evidence="1">
    <location>
        <begin position="1"/>
        <end position="22"/>
    </location>
</feature>
<dbReference type="AlphaFoldDB" id="A0A7G9Z2A5"/>
<evidence type="ECO:0000256" key="1">
    <source>
        <dbReference type="SAM" id="MobiDB-lite"/>
    </source>
</evidence>
<organism evidence="2">
    <name type="scientific">Candidatus Methanophaga sp. ANME-1 ERB7</name>
    <dbReference type="NCBI Taxonomy" id="2759913"/>
    <lineage>
        <taxon>Archaea</taxon>
        <taxon>Methanobacteriati</taxon>
        <taxon>Methanobacteriota</taxon>
        <taxon>Stenosarchaea group</taxon>
        <taxon>Methanomicrobia</taxon>
        <taxon>Candidatus Methanophagales</taxon>
        <taxon>Candidatus Methanophagaceae</taxon>
        <taxon>Candidatus Methanophaga</taxon>
    </lineage>
</organism>
<name>A0A7G9Z2A5_9EURY</name>
<evidence type="ECO:0000313" key="2">
    <source>
        <dbReference type="EMBL" id="QNO54389.1"/>
    </source>
</evidence>
<protein>
    <submittedName>
        <fullName evidence="2">Uncharacterized protein</fullName>
    </submittedName>
</protein>
<sequence length="38" mass="4247">MDAINTAIRGNGNPSPRHVNPTVQLYLKREKSGVIRNE</sequence>
<proteinExistence type="predicted"/>
<reference evidence="2" key="1">
    <citation type="submission" date="2020-06" db="EMBL/GenBank/DDBJ databases">
        <title>Unique genomic features of the anaerobic methanotrophic archaea.</title>
        <authorList>
            <person name="Chadwick G.L."/>
            <person name="Skennerton C.T."/>
            <person name="Laso-Perez R."/>
            <person name="Leu A.O."/>
            <person name="Speth D.R."/>
            <person name="Yu H."/>
            <person name="Morgan-Lang C."/>
            <person name="Hatzenpichler R."/>
            <person name="Goudeau D."/>
            <person name="Malmstrom R."/>
            <person name="Brazelton W.J."/>
            <person name="Woyke T."/>
            <person name="Hallam S.J."/>
            <person name="Tyson G.W."/>
            <person name="Wegener G."/>
            <person name="Boetius A."/>
            <person name="Orphan V."/>
        </authorList>
    </citation>
    <scope>NUCLEOTIDE SEQUENCE</scope>
</reference>
<accession>A0A7G9Z2A5</accession>